<dbReference type="SMART" id="SM00409">
    <property type="entry name" value="IG"/>
    <property type="match status" value="9"/>
</dbReference>
<dbReference type="PANTHER" id="PTHR45080:SF8">
    <property type="entry name" value="IG-LIKE DOMAIN-CONTAINING PROTEIN"/>
    <property type="match status" value="1"/>
</dbReference>
<dbReference type="InterPro" id="IPR036508">
    <property type="entry name" value="Chitin-bd_dom_sf"/>
</dbReference>
<dbReference type="PANTHER" id="PTHR45080">
    <property type="entry name" value="CONTACTIN 5"/>
    <property type="match status" value="1"/>
</dbReference>
<dbReference type="InterPro" id="IPR013106">
    <property type="entry name" value="Ig_V-set"/>
</dbReference>
<dbReference type="InterPro" id="IPR003598">
    <property type="entry name" value="Ig_sub2"/>
</dbReference>
<feature type="domain" description="Ig-like" evidence="3">
    <location>
        <begin position="532"/>
        <end position="625"/>
    </location>
</feature>
<dbReference type="InterPro" id="IPR007110">
    <property type="entry name" value="Ig-like_dom"/>
</dbReference>
<keyword evidence="5" id="KW-1185">Reference proteome</keyword>
<dbReference type="InParanoid" id="A7RN90"/>
<feature type="domain" description="Ig-like" evidence="3">
    <location>
        <begin position="147"/>
        <end position="239"/>
    </location>
</feature>
<dbReference type="InterPro" id="IPR003599">
    <property type="entry name" value="Ig_sub"/>
</dbReference>
<reference evidence="4 5" key="1">
    <citation type="journal article" date="2007" name="Science">
        <title>Sea anemone genome reveals ancestral eumetazoan gene repertoire and genomic organization.</title>
        <authorList>
            <person name="Putnam N.H."/>
            <person name="Srivastava M."/>
            <person name="Hellsten U."/>
            <person name="Dirks B."/>
            <person name="Chapman J."/>
            <person name="Salamov A."/>
            <person name="Terry A."/>
            <person name="Shapiro H."/>
            <person name="Lindquist E."/>
            <person name="Kapitonov V.V."/>
            <person name="Jurka J."/>
            <person name="Genikhovich G."/>
            <person name="Grigoriev I.V."/>
            <person name="Lucas S.M."/>
            <person name="Steele R.E."/>
            <person name="Finnerty J.R."/>
            <person name="Technau U."/>
            <person name="Martindale M.Q."/>
            <person name="Rokhsar D.S."/>
        </authorList>
    </citation>
    <scope>NUCLEOTIDE SEQUENCE [LARGE SCALE GENOMIC DNA]</scope>
    <source>
        <strain evidence="5">CH2 X CH6</strain>
    </source>
</reference>
<feature type="domain" description="Ig-like" evidence="3">
    <location>
        <begin position="817"/>
        <end position="921"/>
    </location>
</feature>
<evidence type="ECO:0000256" key="1">
    <source>
        <dbReference type="ARBA" id="ARBA00022729"/>
    </source>
</evidence>
<dbReference type="Pfam" id="PF13927">
    <property type="entry name" value="Ig_3"/>
    <property type="match status" value="1"/>
</dbReference>
<keyword evidence="1" id="KW-0732">Signal</keyword>
<proteinExistence type="predicted"/>
<dbReference type="InterPro" id="IPR036179">
    <property type="entry name" value="Ig-like_dom_sf"/>
</dbReference>
<dbReference type="InterPro" id="IPR050958">
    <property type="entry name" value="Cell_Adh-Cytoskel_Orgn"/>
</dbReference>
<dbReference type="SUPFAM" id="SSF57625">
    <property type="entry name" value="Invertebrate chitin-binding proteins"/>
    <property type="match status" value="1"/>
</dbReference>
<dbReference type="GO" id="GO:0005886">
    <property type="term" value="C:plasma membrane"/>
    <property type="evidence" value="ECO:0000318"/>
    <property type="project" value="GO_Central"/>
</dbReference>
<dbReference type="SMART" id="SM00408">
    <property type="entry name" value="IGc2"/>
    <property type="match status" value="4"/>
</dbReference>
<evidence type="ECO:0000313" key="5">
    <source>
        <dbReference type="Proteomes" id="UP000001593"/>
    </source>
</evidence>
<evidence type="ECO:0000259" key="3">
    <source>
        <dbReference type="PROSITE" id="PS50835"/>
    </source>
</evidence>
<dbReference type="GO" id="GO:0098609">
    <property type="term" value="P:cell-cell adhesion"/>
    <property type="evidence" value="ECO:0000318"/>
    <property type="project" value="GO_Central"/>
</dbReference>
<dbReference type="Proteomes" id="UP000001593">
    <property type="component" value="Unassembled WGS sequence"/>
</dbReference>
<dbReference type="HOGENOM" id="CLU_264225_0_0_1"/>
<dbReference type="PROSITE" id="PS50835">
    <property type="entry name" value="IG_LIKE"/>
    <property type="match status" value="7"/>
</dbReference>
<dbReference type="InterPro" id="IPR013783">
    <property type="entry name" value="Ig-like_fold"/>
</dbReference>
<dbReference type="Pfam" id="PF07686">
    <property type="entry name" value="V-set"/>
    <property type="match status" value="1"/>
</dbReference>
<dbReference type="Pfam" id="PF07679">
    <property type="entry name" value="I-set"/>
    <property type="match status" value="2"/>
</dbReference>
<sequence>MKRCHTTLTSYALQVLLILALGDSYGLLTVCVSLVISLSYGLNTPTFLASRYRRQIRGSVPIGSSISIVCPKMGSSVPISLWQMLPGNFMRRLIPDGETVEKYDNQFTLHRISRQYAGFYLCRYGSNGRLRNQFLGNVRVDTAPKDPPFPKVPSTLFASQGDSSKLNCTVTGKDISSVYWFKARVPATNPNVSLGGFAIDAGRQTTESQVDQNGTTTLTTTLQLQNMKKADHGKYECRVLTKGRVYTSGFWPGATMVVVIDTSQIREKYYNYWKQTDFQLRYDIFLSTTKRFNSLAILESYCKSPDGMFADPYNEAGYIHCVSGVGKRVNCGDGLVWEKKSCQKPAVKRAWIKPPPIPVPLVKKSAGESLIINCSLSYPNEEVALFQKTRETVRRWPDGCKVTFDRQVFTIHALSRLDVGRYFCAARNITAKEEVFLNMEDLDYGIIFGTGANFLIVPLGSSIDLHCKAANVPQAKTGLELVTSYQTTEVVPDGNEVTKKGSIYSLRGVSRKLSGDVLCKTVSKCGEKTPVPVVTPSFIENGGLTSNSFNCSVQIPKANSFSWFLNEVKVNESHHAIQSSDMHSVLTLNGLSELGLYRIECRVTNRWSGYWYAQARLKIVDLSVSLPAKPKKLIPWNGEPKVPCSAQTPALYQVQIGHVTPRATDGFKITWDGSAFVILQFGPKDAGEYYCTPDISGTPYVASFVLDTMRPGILQISPSRKTLEYQGGVNLVCSYGSVNPTSLTFTWTQTDHTGHTRTVSNDRVQQSIDGNIIETVLKIRDATTSDAGNYTCTLEGPGPSALDNATAVVDVKDLSHPLIAMSTPTKLTVNETSSFELTCVVTASPGPTVTWTKSAEVLGACGPFIGSVLCSSQDPKRYSVSHSNGRYTLRVTSSVYPDDAGKFICRAENAEGFSTKSVIVNVHAKPIIEKKEDTRVIVAKPSEFVRMACPIKSSNPPPMIQWWHASGYKCSSDDHDCGPRDQDYHAINQPVSPGDQVVSPATNETTFYKCVAWNHLGSDTLAFSIVRLDTKPPKIMNFTSKQVVRGASRLVIHCHVSGIPTPDVRWVRGDRELAKCTGDARSRDSRCYSATPDAQRFNLDYEELHATLTIKSASHYHDGGGLTCQAISQLGHDAATVDIIVHETPKLAKQGEIASYQIPYTETISLEIRALSGNPAPRYSWYMQSTSHCRGFGLCKPLPSKWRRSRRGVSPPPDEPSTISRKTLESNNFNYFFKVVAENLIGSDEQVFSVIRTGKWERNNLSATMKTL</sequence>
<dbReference type="GO" id="GO:0008061">
    <property type="term" value="F:chitin binding"/>
    <property type="evidence" value="ECO:0007669"/>
    <property type="project" value="InterPro"/>
</dbReference>
<feature type="domain" description="Ig-like" evidence="3">
    <location>
        <begin position="1033"/>
        <end position="1138"/>
    </location>
</feature>
<organism evidence="4 5">
    <name type="scientific">Nematostella vectensis</name>
    <name type="common">Starlet sea anemone</name>
    <dbReference type="NCBI Taxonomy" id="45351"/>
    <lineage>
        <taxon>Eukaryota</taxon>
        <taxon>Metazoa</taxon>
        <taxon>Cnidaria</taxon>
        <taxon>Anthozoa</taxon>
        <taxon>Hexacorallia</taxon>
        <taxon>Actiniaria</taxon>
        <taxon>Edwardsiidae</taxon>
        <taxon>Nematostella</taxon>
    </lineage>
</organism>
<feature type="domain" description="Ig-like" evidence="3">
    <location>
        <begin position="711"/>
        <end position="815"/>
    </location>
</feature>
<accession>A7RN90</accession>
<dbReference type="SUPFAM" id="SSF48726">
    <property type="entry name" value="Immunoglobulin"/>
    <property type="match status" value="6"/>
</dbReference>
<dbReference type="Pfam" id="PF00047">
    <property type="entry name" value="ig"/>
    <property type="match status" value="1"/>
</dbReference>
<dbReference type="GO" id="GO:0005911">
    <property type="term" value="C:cell-cell junction"/>
    <property type="evidence" value="ECO:0000318"/>
    <property type="project" value="GO_Central"/>
</dbReference>
<dbReference type="InterPro" id="IPR013151">
    <property type="entry name" value="Immunoglobulin_dom"/>
</dbReference>
<dbReference type="GO" id="GO:0050839">
    <property type="term" value="F:cell adhesion molecule binding"/>
    <property type="evidence" value="ECO:0000318"/>
    <property type="project" value="GO_Central"/>
</dbReference>
<gene>
    <name evidence="4" type="ORF">NEMVEDRAFT_v1g199615</name>
</gene>
<dbReference type="Gene3D" id="2.60.40.10">
    <property type="entry name" value="Immunoglobulins"/>
    <property type="match status" value="6"/>
</dbReference>
<protein>
    <recommendedName>
        <fullName evidence="3">Ig-like domain-containing protein</fullName>
    </recommendedName>
</protein>
<dbReference type="PhylomeDB" id="A7RN90"/>
<dbReference type="InterPro" id="IPR013098">
    <property type="entry name" value="Ig_I-set"/>
</dbReference>
<evidence type="ECO:0000256" key="2">
    <source>
        <dbReference type="ARBA" id="ARBA00023157"/>
    </source>
</evidence>
<feature type="domain" description="Ig-like" evidence="3">
    <location>
        <begin position="926"/>
        <end position="1024"/>
    </location>
</feature>
<keyword evidence="2" id="KW-1015">Disulfide bond</keyword>
<dbReference type="eggNOG" id="KOG0613">
    <property type="taxonomic scope" value="Eukaryota"/>
</dbReference>
<evidence type="ECO:0000313" key="4">
    <source>
        <dbReference type="EMBL" id="EDO47096.1"/>
    </source>
</evidence>
<dbReference type="EMBL" id="DS469522">
    <property type="protein sequence ID" value="EDO47096.1"/>
    <property type="molecule type" value="Genomic_DNA"/>
</dbReference>
<dbReference type="AlphaFoldDB" id="A7RN90"/>
<feature type="domain" description="Ig-like" evidence="3">
    <location>
        <begin position="355"/>
        <end position="436"/>
    </location>
</feature>
<name>A7RN90_NEMVE</name>